<feature type="transmembrane region" description="Helical" evidence="2">
    <location>
        <begin position="240"/>
        <end position="263"/>
    </location>
</feature>
<dbReference type="GO" id="GO:0015293">
    <property type="term" value="F:symporter activity"/>
    <property type="evidence" value="ECO:0007669"/>
    <property type="project" value="InterPro"/>
</dbReference>
<comment type="caution">
    <text evidence="3">The sequence shown here is derived from an EMBL/GenBank/DDBJ whole genome shotgun (WGS) entry which is preliminary data.</text>
</comment>
<feature type="transmembrane region" description="Helical" evidence="2">
    <location>
        <begin position="7"/>
        <end position="29"/>
    </location>
</feature>
<proteinExistence type="inferred from homology"/>
<dbReference type="GO" id="GO:0005886">
    <property type="term" value="C:plasma membrane"/>
    <property type="evidence" value="ECO:0007669"/>
    <property type="project" value="TreeGrafter"/>
</dbReference>
<feature type="transmembrane region" description="Helical" evidence="2">
    <location>
        <begin position="152"/>
        <end position="170"/>
    </location>
</feature>
<dbReference type="PANTHER" id="PTHR11328">
    <property type="entry name" value="MAJOR FACILITATOR SUPERFAMILY DOMAIN-CONTAINING PROTEIN"/>
    <property type="match status" value="1"/>
</dbReference>
<reference evidence="3 4" key="1">
    <citation type="submission" date="2019-03" db="EMBL/GenBank/DDBJ databases">
        <title>Genomic Encyclopedia of Type Strains, Phase IV (KMG-IV): sequencing the most valuable type-strain genomes for metagenomic binning, comparative biology and taxonomic classification.</title>
        <authorList>
            <person name="Goeker M."/>
        </authorList>
    </citation>
    <scope>NUCLEOTIDE SEQUENCE [LARGE SCALE GENOMIC DNA]</scope>
    <source>
        <strain evidence="3 4">DSM 24830</strain>
    </source>
</reference>
<dbReference type="Proteomes" id="UP000294887">
    <property type="component" value="Unassembled WGS sequence"/>
</dbReference>
<sequence length="536" mass="59548">MSGKLKSYLVFLYGLPGLPLAMLGLPLFVYLPSYYSQNLGLSLTAVGLALLLARSLDVITDPIIGLLNDRYPEFRSVSWRRKSFIIAGIPLLLVGLNYLLRPEETATAFYLFFWSFVTYLGWTLINIPWLAVGAEISDDYHEKSALASSREIFAVIGTVAVISLPVLMSIETDIKSVLSMLANYLTFLVPLTLLPLLWVLSPKLLSGSKPDKQRPNNKKLFSKETFELLKHPAIKRLLPAYFINSIANALPATLFILFVSYVLQTPEMIGILLVSYFISAIVGIPFWLYLARKTDKHISWCTALYGSIASFIWVPFLNTGDFLSFLFICVASGFCLGADVVMPASIQADISQDISANKANKATQQSDDISNVKEGQNSTALLFGIWGLLTKLSLALAIGIAFPLLDMVGLKLDGSTTEGSSQIAVVTLVVLYALIPILFKIWVLFQMWHFPFNRSYFTTSRLEKLSLEMSPRQPATLLSTPLIEATTKSQTEEPIKAVKNVSTQEAHEKVGNHDDKYNSKINSHTISFVTNNERMQ</sequence>
<dbReference type="EMBL" id="SMFQ01000002">
    <property type="protein sequence ID" value="TCJ89255.1"/>
    <property type="molecule type" value="Genomic_DNA"/>
</dbReference>
<evidence type="ECO:0000256" key="2">
    <source>
        <dbReference type="SAM" id="Phobius"/>
    </source>
</evidence>
<feature type="transmembrane region" description="Helical" evidence="2">
    <location>
        <begin position="182"/>
        <end position="200"/>
    </location>
</feature>
<feature type="transmembrane region" description="Helical" evidence="2">
    <location>
        <begin position="322"/>
        <end position="342"/>
    </location>
</feature>
<dbReference type="OrthoDB" id="181905at2"/>
<dbReference type="InterPro" id="IPR039672">
    <property type="entry name" value="MFS_2"/>
</dbReference>
<feature type="transmembrane region" description="Helical" evidence="2">
    <location>
        <begin position="297"/>
        <end position="316"/>
    </location>
</feature>
<keyword evidence="4" id="KW-1185">Reference proteome</keyword>
<name>A0A4V2P9E2_9GAMM</name>
<evidence type="ECO:0000313" key="4">
    <source>
        <dbReference type="Proteomes" id="UP000294887"/>
    </source>
</evidence>
<feature type="transmembrane region" description="Helical" evidence="2">
    <location>
        <begin position="35"/>
        <end position="53"/>
    </location>
</feature>
<keyword evidence="2" id="KW-0812">Transmembrane</keyword>
<keyword evidence="2" id="KW-0472">Membrane</keyword>
<dbReference type="SUPFAM" id="SSF103473">
    <property type="entry name" value="MFS general substrate transporter"/>
    <property type="match status" value="1"/>
</dbReference>
<feature type="transmembrane region" description="Helical" evidence="2">
    <location>
        <begin position="269"/>
        <end position="290"/>
    </location>
</feature>
<comment type="similarity">
    <text evidence="1">Belongs to the sodium:galactoside symporter (TC 2.A.2) family.</text>
</comment>
<protein>
    <submittedName>
        <fullName evidence="3">Na+/melibiose symporter-like transporter</fullName>
    </submittedName>
</protein>
<evidence type="ECO:0000256" key="1">
    <source>
        <dbReference type="ARBA" id="ARBA00009617"/>
    </source>
</evidence>
<evidence type="ECO:0000313" key="3">
    <source>
        <dbReference type="EMBL" id="TCJ89255.1"/>
    </source>
</evidence>
<dbReference type="Gene3D" id="1.20.1250.20">
    <property type="entry name" value="MFS general substrate transporter like domains"/>
    <property type="match status" value="2"/>
</dbReference>
<gene>
    <name evidence="3" type="ORF">EV695_1117</name>
</gene>
<feature type="transmembrane region" description="Helical" evidence="2">
    <location>
        <begin position="380"/>
        <end position="402"/>
    </location>
</feature>
<dbReference type="Pfam" id="PF13347">
    <property type="entry name" value="MFS_2"/>
    <property type="match status" value="1"/>
</dbReference>
<feature type="transmembrane region" description="Helical" evidence="2">
    <location>
        <begin position="112"/>
        <end position="132"/>
    </location>
</feature>
<keyword evidence="2" id="KW-1133">Transmembrane helix</keyword>
<dbReference type="InterPro" id="IPR036259">
    <property type="entry name" value="MFS_trans_sf"/>
</dbReference>
<dbReference type="RefSeq" id="WP_131904894.1">
    <property type="nucleotide sequence ID" value="NZ_BAAAFU010000008.1"/>
</dbReference>
<organism evidence="3 4">
    <name type="scientific">Cocleimonas flava</name>
    <dbReference type="NCBI Taxonomy" id="634765"/>
    <lineage>
        <taxon>Bacteria</taxon>
        <taxon>Pseudomonadati</taxon>
        <taxon>Pseudomonadota</taxon>
        <taxon>Gammaproteobacteria</taxon>
        <taxon>Thiotrichales</taxon>
        <taxon>Thiotrichaceae</taxon>
        <taxon>Cocleimonas</taxon>
    </lineage>
</organism>
<accession>A0A4V2P9E2</accession>
<dbReference type="GO" id="GO:0008643">
    <property type="term" value="P:carbohydrate transport"/>
    <property type="evidence" value="ECO:0007669"/>
    <property type="project" value="InterPro"/>
</dbReference>
<dbReference type="PANTHER" id="PTHR11328:SF24">
    <property type="entry name" value="MAJOR FACILITATOR SUPERFAMILY (MFS) PROFILE DOMAIN-CONTAINING PROTEIN"/>
    <property type="match status" value="1"/>
</dbReference>
<feature type="transmembrane region" description="Helical" evidence="2">
    <location>
        <begin position="422"/>
        <end position="445"/>
    </location>
</feature>
<dbReference type="AlphaFoldDB" id="A0A4V2P9E2"/>
<feature type="transmembrane region" description="Helical" evidence="2">
    <location>
        <begin position="83"/>
        <end position="100"/>
    </location>
</feature>